<feature type="region of interest" description="Disordered" evidence="1">
    <location>
        <begin position="146"/>
        <end position="172"/>
    </location>
</feature>
<dbReference type="Pfam" id="PF17667">
    <property type="entry name" value="Pkinase_fungal"/>
    <property type="match status" value="2"/>
</dbReference>
<dbReference type="EMBL" id="MU155140">
    <property type="protein sequence ID" value="KAF9484750.1"/>
    <property type="molecule type" value="Genomic_DNA"/>
</dbReference>
<evidence type="ECO:0000256" key="1">
    <source>
        <dbReference type="SAM" id="MobiDB-lite"/>
    </source>
</evidence>
<sequence length="505" mass="56736">MPPPRGATVLDENDRDHTFSSPMSPSFSSFDSSKILVGPMPPDLFLFEFFPNRHPEDDMPSPHHAFDKVPVDAEKESHLYQSIADALNTSSEGGVKRCPGITFFYTGDKDEKPENEDEQQENEGTAKPNTKFDIIGYANQDPIIQDFPNMRSGRKDSIPSPTRTAYPASPGDNLEFTRCRGPNSKDLTRLAREELLSTANEIFSRQLRTFLFTLLMTPNEARFFRWDHAGVVMSAAFDYRKEPGILCRFLWQFRNASSAQCGRDSVKWASDKEDALLRDAIRQHVKSQLGDDFKGIDDEYVLYCGSGRVVKLPVRNITSNGVVEERFFLATRPVSGSSAIASSGTKGFWAMDIETKEIVFLKDTWRTNREDMEVEGDILRSIEGVPNVPTLVCYGDVGDTSNFDHVISRVTKEAGYPLSHLAGSGELTGNIILFADTTSRTRGILIDWELSRKVEEADKRRHWRTGTFAFKSIEALDSNPGPHALVHDAESHVYVVFYCAISYLK</sequence>
<feature type="domain" description="Fungal-type protein kinase" evidence="2">
    <location>
        <begin position="429"/>
        <end position="498"/>
    </location>
</feature>
<feature type="domain" description="Fungal-type protein kinase" evidence="2">
    <location>
        <begin position="185"/>
        <end position="410"/>
    </location>
</feature>
<dbReference type="InterPro" id="IPR040976">
    <property type="entry name" value="Pkinase_fungal"/>
</dbReference>
<protein>
    <recommendedName>
        <fullName evidence="2">Fungal-type protein kinase domain-containing protein</fullName>
    </recommendedName>
</protein>
<evidence type="ECO:0000313" key="4">
    <source>
        <dbReference type="Proteomes" id="UP000807469"/>
    </source>
</evidence>
<organism evidence="3 4">
    <name type="scientific">Pholiota conissans</name>
    <dbReference type="NCBI Taxonomy" id="109636"/>
    <lineage>
        <taxon>Eukaryota</taxon>
        <taxon>Fungi</taxon>
        <taxon>Dikarya</taxon>
        <taxon>Basidiomycota</taxon>
        <taxon>Agaricomycotina</taxon>
        <taxon>Agaricomycetes</taxon>
        <taxon>Agaricomycetidae</taxon>
        <taxon>Agaricales</taxon>
        <taxon>Agaricineae</taxon>
        <taxon>Strophariaceae</taxon>
        <taxon>Pholiota</taxon>
    </lineage>
</organism>
<dbReference type="PANTHER" id="PTHR38248:SF2">
    <property type="entry name" value="FUNK1 11"/>
    <property type="match status" value="1"/>
</dbReference>
<dbReference type="InterPro" id="IPR011009">
    <property type="entry name" value="Kinase-like_dom_sf"/>
</dbReference>
<dbReference type="SUPFAM" id="SSF56112">
    <property type="entry name" value="Protein kinase-like (PK-like)"/>
    <property type="match status" value="1"/>
</dbReference>
<feature type="region of interest" description="Disordered" evidence="1">
    <location>
        <begin position="1"/>
        <end position="31"/>
    </location>
</feature>
<proteinExistence type="predicted"/>
<feature type="region of interest" description="Disordered" evidence="1">
    <location>
        <begin position="106"/>
        <end position="129"/>
    </location>
</feature>
<dbReference type="OrthoDB" id="5592585at2759"/>
<gene>
    <name evidence="3" type="ORF">BDN70DRAFT_917372</name>
</gene>
<accession>A0A9P6D6B8</accession>
<keyword evidence="4" id="KW-1185">Reference proteome</keyword>
<evidence type="ECO:0000259" key="2">
    <source>
        <dbReference type="Pfam" id="PF17667"/>
    </source>
</evidence>
<comment type="caution">
    <text evidence="3">The sequence shown here is derived from an EMBL/GenBank/DDBJ whole genome shotgun (WGS) entry which is preliminary data.</text>
</comment>
<evidence type="ECO:0000313" key="3">
    <source>
        <dbReference type="EMBL" id="KAF9484750.1"/>
    </source>
</evidence>
<name>A0A9P6D6B8_9AGAR</name>
<dbReference type="PANTHER" id="PTHR38248">
    <property type="entry name" value="FUNK1 6"/>
    <property type="match status" value="1"/>
</dbReference>
<dbReference type="AlphaFoldDB" id="A0A9P6D6B8"/>
<reference evidence="3" key="1">
    <citation type="submission" date="2020-11" db="EMBL/GenBank/DDBJ databases">
        <authorList>
            <consortium name="DOE Joint Genome Institute"/>
            <person name="Ahrendt S."/>
            <person name="Riley R."/>
            <person name="Andreopoulos W."/>
            <person name="Labutti K."/>
            <person name="Pangilinan J."/>
            <person name="Ruiz-Duenas F.J."/>
            <person name="Barrasa J.M."/>
            <person name="Sanchez-Garcia M."/>
            <person name="Camarero S."/>
            <person name="Miyauchi S."/>
            <person name="Serrano A."/>
            <person name="Linde D."/>
            <person name="Babiker R."/>
            <person name="Drula E."/>
            <person name="Ayuso-Fernandez I."/>
            <person name="Pacheco R."/>
            <person name="Padilla G."/>
            <person name="Ferreira P."/>
            <person name="Barriuso J."/>
            <person name="Kellner H."/>
            <person name="Castanera R."/>
            <person name="Alfaro M."/>
            <person name="Ramirez L."/>
            <person name="Pisabarro A.G."/>
            <person name="Kuo A."/>
            <person name="Tritt A."/>
            <person name="Lipzen A."/>
            <person name="He G."/>
            <person name="Yan M."/>
            <person name="Ng V."/>
            <person name="Cullen D."/>
            <person name="Martin F."/>
            <person name="Rosso M.-N."/>
            <person name="Henrissat B."/>
            <person name="Hibbett D."/>
            <person name="Martinez A.T."/>
            <person name="Grigoriev I.V."/>
        </authorList>
    </citation>
    <scope>NUCLEOTIDE SEQUENCE</scope>
    <source>
        <strain evidence="3">CIRM-BRFM 674</strain>
    </source>
</reference>
<feature type="compositionally biased region" description="Low complexity" evidence="1">
    <location>
        <begin position="19"/>
        <end position="31"/>
    </location>
</feature>
<dbReference type="Proteomes" id="UP000807469">
    <property type="component" value="Unassembled WGS sequence"/>
</dbReference>